<dbReference type="InterPro" id="IPR046357">
    <property type="entry name" value="PPIase_dom_sf"/>
</dbReference>
<dbReference type="GO" id="GO:0005737">
    <property type="term" value="C:cytoplasm"/>
    <property type="evidence" value="ECO:0007669"/>
    <property type="project" value="UniProtKB-SubCell"/>
</dbReference>
<dbReference type="InterPro" id="IPR048261">
    <property type="entry name" value="SlpA/SlyD-like_ins_sf"/>
</dbReference>
<dbReference type="GO" id="GO:0042026">
    <property type="term" value="P:protein refolding"/>
    <property type="evidence" value="ECO:0007669"/>
    <property type="project" value="UniProtKB-ARBA"/>
</dbReference>
<dbReference type="SUPFAM" id="SSF54534">
    <property type="entry name" value="FKBP-like"/>
    <property type="match status" value="1"/>
</dbReference>
<comment type="catalytic activity">
    <reaction evidence="1 8 9">
        <text>[protein]-peptidylproline (omega=180) = [protein]-peptidylproline (omega=0)</text>
        <dbReference type="Rhea" id="RHEA:16237"/>
        <dbReference type="Rhea" id="RHEA-COMP:10747"/>
        <dbReference type="Rhea" id="RHEA-COMP:10748"/>
        <dbReference type="ChEBI" id="CHEBI:83833"/>
        <dbReference type="ChEBI" id="CHEBI:83834"/>
        <dbReference type="EC" id="5.2.1.8"/>
    </reaction>
</comment>
<dbReference type="STRING" id="397948.Cmaq_0459"/>
<dbReference type="InterPro" id="IPR054016">
    <property type="entry name" value="FKBP26_IF"/>
</dbReference>
<dbReference type="InterPro" id="IPR040825">
    <property type="entry name" value="FKBP26_C"/>
</dbReference>
<dbReference type="Pfam" id="PF00254">
    <property type="entry name" value="FKBP_C"/>
    <property type="match status" value="1"/>
</dbReference>
<dbReference type="Pfam" id="PF22199">
    <property type="entry name" value="FKBP26_IF"/>
    <property type="match status" value="1"/>
</dbReference>
<evidence type="ECO:0000256" key="4">
    <source>
        <dbReference type="ARBA" id="ARBA00022490"/>
    </source>
</evidence>
<evidence type="ECO:0000256" key="1">
    <source>
        <dbReference type="ARBA" id="ARBA00000971"/>
    </source>
</evidence>
<dbReference type="GeneID" id="5709608"/>
<keyword evidence="4" id="KW-0963">Cytoplasm</keyword>
<proteinExistence type="inferred from homology"/>
<dbReference type="PANTHER" id="PTHR47861:SF3">
    <property type="entry name" value="FKBP-TYPE PEPTIDYL-PROLYL CIS-TRANS ISOMERASE SLYD"/>
    <property type="match status" value="1"/>
</dbReference>
<keyword evidence="13" id="KW-1185">Reference proteome</keyword>
<evidence type="ECO:0000256" key="8">
    <source>
        <dbReference type="PROSITE-ProRule" id="PRU00277"/>
    </source>
</evidence>
<dbReference type="EC" id="5.2.1.8" evidence="9"/>
<dbReference type="OrthoDB" id="8615at2157"/>
<dbReference type="InterPro" id="IPR001179">
    <property type="entry name" value="PPIase_FKBP_dom"/>
</dbReference>
<dbReference type="Proteomes" id="UP000001137">
    <property type="component" value="Chromosome"/>
</dbReference>
<evidence type="ECO:0000256" key="7">
    <source>
        <dbReference type="ARBA" id="ARBA00023235"/>
    </source>
</evidence>
<keyword evidence="7 8" id="KW-0413">Isomerase</keyword>
<evidence type="ECO:0000256" key="6">
    <source>
        <dbReference type="ARBA" id="ARBA00023186"/>
    </source>
</evidence>
<gene>
    <name evidence="12" type="ordered locus">Cmaq_0459</name>
</gene>
<evidence type="ECO:0000259" key="11">
    <source>
        <dbReference type="PROSITE" id="PS50059"/>
    </source>
</evidence>
<keyword evidence="5 8" id="KW-0697">Rotamase</keyword>
<dbReference type="eggNOG" id="arCOG00980">
    <property type="taxonomic scope" value="Archaea"/>
</dbReference>
<dbReference type="RefSeq" id="WP_012185524.1">
    <property type="nucleotide sequence ID" value="NC_009954.1"/>
</dbReference>
<dbReference type="AlphaFoldDB" id="A8MBW1"/>
<dbReference type="Gene3D" id="2.40.10.330">
    <property type="match status" value="1"/>
</dbReference>
<dbReference type="PANTHER" id="PTHR47861">
    <property type="entry name" value="FKBP-TYPE PEPTIDYL-PROLYL CIS-TRANS ISOMERASE SLYD"/>
    <property type="match status" value="1"/>
</dbReference>
<dbReference type="KEGG" id="cma:Cmaq_0459"/>
<evidence type="ECO:0000256" key="2">
    <source>
        <dbReference type="ARBA" id="ARBA00004496"/>
    </source>
</evidence>
<accession>A8MBW1</accession>
<reference evidence="12 13" key="1">
    <citation type="submission" date="2007-10" db="EMBL/GenBank/DDBJ databases">
        <title>Complete sequence of Caldivirga maquilingensis IC-167.</title>
        <authorList>
            <consortium name="US DOE Joint Genome Institute"/>
            <person name="Copeland A."/>
            <person name="Lucas S."/>
            <person name="Lapidus A."/>
            <person name="Barry K."/>
            <person name="Glavina del Rio T."/>
            <person name="Dalin E."/>
            <person name="Tice H."/>
            <person name="Pitluck S."/>
            <person name="Saunders E."/>
            <person name="Brettin T."/>
            <person name="Bruce D."/>
            <person name="Detter J.C."/>
            <person name="Han C."/>
            <person name="Schmutz J."/>
            <person name="Larimer F."/>
            <person name="Land M."/>
            <person name="Hauser L."/>
            <person name="Kyrpides N."/>
            <person name="Ivanova N."/>
            <person name="Biddle J.F."/>
            <person name="Zhang Z."/>
            <person name="Fitz-Gibbon S.T."/>
            <person name="Lowe T.M."/>
            <person name="Saltikov C."/>
            <person name="House C.H."/>
            <person name="Richardson P."/>
        </authorList>
    </citation>
    <scope>NUCLEOTIDE SEQUENCE [LARGE SCALE GENOMIC DNA]</scope>
    <source>
        <strain evidence="13">ATCC 700844 / DSM 13496 / JCM 10307 / IC-167</strain>
    </source>
</reference>
<comment type="subcellular location">
    <subcellularLocation>
        <location evidence="2">Cytoplasm</location>
    </subcellularLocation>
</comment>
<dbReference type="PROSITE" id="PS50059">
    <property type="entry name" value="FKBP_PPIASE"/>
    <property type="match status" value="1"/>
</dbReference>
<dbReference type="HOGENOM" id="CLU_073526_1_0_2"/>
<protein>
    <recommendedName>
        <fullName evidence="9">Peptidyl-prolyl cis-trans isomerase</fullName>
        <ecNumber evidence="9">5.2.1.8</ecNumber>
    </recommendedName>
</protein>
<evidence type="ECO:0000256" key="10">
    <source>
        <dbReference type="SAM" id="MobiDB-lite"/>
    </source>
</evidence>
<feature type="compositionally biased region" description="Low complexity" evidence="10">
    <location>
        <begin position="233"/>
        <end position="266"/>
    </location>
</feature>
<name>A8MBW1_CALMQ</name>
<dbReference type="EMBL" id="CP000852">
    <property type="protein sequence ID" value="ABW01304.1"/>
    <property type="molecule type" value="Genomic_DNA"/>
</dbReference>
<evidence type="ECO:0000256" key="9">
    <source>
        <dbReference type="RuleBase" id="RU003915"/>
    </source>
</evidence>
<dbReference type="Gene3D" id="3.30.70.2210">
    <property type="match status" value="1"/>
</dbReference>
<keyword evidence="6" id="KW-0143">Chaperone</keyword>
<feature type="domain" description="PPIase FKBP-type" evidence="11">
    <location>
        <begin position="6"/>
        <end position="106"/>
    </location>
</feature>
<dbReference type="GO" id="GO:0003755">
    <property type="term" value="F:peptidyl-prolyl cis-trans isomerase activity"/>
    <property type="evidence" value="ECO:0007669"/>
    <property type="project" value="UniProtKB-UniRule"/>
</dbReference>
<sequence length="266" mass="30008">MVLQKGDYILLDYTMLTKEDGKVIETTIEEKAKEANIYDPNQAYGPRLIILGETKIFEPLEEALLKSDEGSEVTVEVPPEKAFGLRDQGKVKVVSIREFYRAGKVPRVGDIVEYNNQRARVISVSSGRVILDFNHPLAGKVIVVNAKVVKRLTTDEEKVKEIVRQYLPRLDMSRVEAKHENGQVTIKLPSEVLFIEGIGTVKFRIAEELAQRFTDVKKIVYVEELEVSREEQQTQQPQATQEEAQQAQAAAQQPQQIQQTQGGSSE</sequence>
<evidence type="ECO:0000313" key="13">
    <source>
        <dbReference type="Proteomes" id="UP000001137"/>
    </source>
</evidence>
<evidence type="ECO:0000256" key="5">
    <source>
        <dbReference type="ARBA" id="ARBA00023110"/>
    </source>
</evidence>
<evidence type="ECO:0000313" key="12">
    <source>
        <dbReference type="EMBL" id="ABW01304.1"/>
    </source>
</evidence>
<evidence type="ECO:0000256" key="3">
    <source>
        <dbReference type="ARBA" id="ARBA00006577"/>
    </source>
</evidence>
<dbReference type="Pfam" id="PF18046">
    <property type="entry name" value="FKBP26_C"/>
    <property type="match status" value="1"/>
</dbReference>
<organism evidence="12 13">
    <name type="scientific">Caldivirga maquilingensis (strain ATCC 700844 / DSM 13496 / JCM 10307 / IC-167)</name>
    <dbReference type="NCBI Taxonomy" id="397948"/>
    <lineage>
        <taxon>Archaea</taxon>
        <taxon>Thermoproteota</taxon>
        <taxon>Thermoprotei</taxon>
        <taxon>Thermoproteales</taxon>
        <taxon>Thermoproteaceae</taxon>
        <taxon>Caldivirga</taxon>
    </lineage>
</organism>
<feature type="region of interest" description="Disordered" evidence="10">
    <location>
        <begin position="229"/>
        <end position="266"/>
    </location>
</feature>
<comment type="similarity">
    <text evidence="3 9">Belongs to the FKBP-type PPIase family.</text>
</comment>
<dbReference type="Gene3D" id="3.10.50.40">
    <property type="match status" value="1"/>
</dbReference>